<comment type="caution">
    <text evidence="3">The sequence shown here is derived from an EMBL/GenBank/DDBJ whole genome shotgun (WGS) entry which is preliminary data.</text>
</comment>
<dbReference type="Proteomes" id="UP001139521">
    <property type="component" value="Unassembled WGS sequence"/>
</dbReference>
<feature type="signal peptide" evidence="1">
    <location>
        <begin position="1"/>
        <end position="20"/>
    </location>
</feature>
<dbReference type="Pfam" id="PF00128">
    <property type="entry name" value="Alpha-amylase"/>
    <property type="match status" value="1"/>
</dbReference>
<reference evidence="3" key="1">
    <citation type="submission" date="2022-01" db="EMBL/GenBank/DDBJ databases">
        <title>Genome sequencing of Zunongwangia sp. M21534 genome.</title>
        <authorList>
            <person name="Chen Y."/>
            <person name="Dong C."/>
            <person name="Shao Z."/>
        </authorList>
    </citation>
    <scope>NUCLEOTIDE SEQUENCE</scope>
    <source>
        <strain evidence="3">MCCC M21534</strain>
    </source>
</reference>
<dbReference type="GO" id="GO:0005975">
    <property type="term" value="P:carbohydrate metabolic process"/>
    <property type="evidence" value="ECO:0007669"/>
    <property type="project" value="InterPro"/>
</dbReference>
<sequence length="607" mass="69538">MFYYKKLLFSVLTLVAITIAGCENDVDEITEEPINSEKPFDKASLLVKPIAQIEGDSVLLKVKILNNPGNRSLEYHWEPAVVNPHSSLIQNPNDSIAKVKIPEVSGAYYYNLLVVAQEDSLRLQTLVMREEGALHEFDIETDSPLWMTDAVIYEITPYNFVANGTYPAITSKLAEIKELGANTIWLQPVYEVSYEGQGYNVTDYFDLNPALGTEVELKELVSEAKRLNLRVIFDIPLSQTSIDHPYAKDILAKGTNSIYYDYYEHDLTGDAYSSVISEGTNGFLHYFWDDLVILNYNNENVQRWMIEACKHWVKVFDIDGYRFDAIWGVNSRSASFGRKLRWELKSIKPDLLLLAEDKGSEPQVYSQGFDAAYDWNSDKTWVSQWAWEYEYEENASLTVFNHPNIAMRSELLREALFRNESNQFRLLRFLENNDLSRFISEHGLERTRMATALLFSLPGIPMLYNGQEIGFREHPYFTNAIFDQNVTIQASGNADLYSYYKKIIGLHLKYPAIYGNNPMGEVTVIPEESVVAFKRWKDGQNFIIIINLDSEPINATLQLTGNNEIPEITNGQTLNDVITGDTFYLSDNNSKAEIYMEGYSVRWLLVK</sequence>
<dbReference type="SUPFAM" id="SSF51445">
    <property type="entry name" value="(Trans)glycosidases"/>
    <property type="match status" value="1"/>
</dbReference>
<dbReference type="Gene3D" id="2.60.40.1180">
    <property type="entry name" value="Golgi alpha-mannosidase II"/>
    <property type="match status" value="1"/>
</dbReference>
<dbReference type="PROSITE" id="PS51257">
    <property type="entry name" value="PROKAR_LIPOPROTEIN"/>
    <property type="match status" value="1"/>
</dbReference>
<accession>A0A9X1ZRF5</accession>
<evidence type="ECO:0000256" key="1">
    <source>
        <dbReference type="SAM" id="SignalP"/>
    </source>
</evidence>
<evidence type="ECO:0000313" key="3">
    <source>
        <dbReference type="EMBL" id="MCL6217033.1"/>
    </source>
</evidence>
<keyword evidence="4" id="KW-1185">Reference proteome</keyword>
<dbReference type="SMART" id="SM00642">
    <property type="entry name" value="Aamy"/>
    <property type="match status" value="1"/>
</dbReference>
<dbReference type="AlphaFoldDB" id="A0A9X1ZRF5"/>
<dbReference type="InterPro" id="IPR017853">
    <property type="entry name" value="GH"/>
</dbReference>
<keyword evidence="1" id="KW-0732">Signal</keyword>
<feature type="chain" id="PRO_5040786714" description="Glycosyl hydrolase family 13 catalytic domain-containing protein" evidence="1">
    <location>
        <begin position="21"/>
        <end position="607"/>
    </location>
</feature>
<name>A0A9X1ZRF5_9FLAO</name>
<dbReference type="RefSeq" id="WP_249600022.1">
    <property type="nucleotide sequence ID" value="NZ_JAKHSK010000002.1"/>
</dbReference>
<proteinExistence type="predicted"/>
<gene>
    <name evidence="3" type="ORF">L1967_01900</name>
</gene>
<dbReference type="PANTHER" id="PTHR10357">
    <property type="entry name" value="ALPHA-AMYLASE FAMILY MEMBER"/>
    <property type="match status" value="1"/>
</dbReference>
<evidence type="ECO:0000313" key="4">
    <source>
        <dbReference type="Proteomes" id="UP001139521"/>
    </source>
</evidence>
<feature type="domain" description="Glycosyl hydrolase family 13 catalytic" evidence="2">
    <location>
        <begin position="154"/>
        <end position="507"/>
    </location>
</feature>
<dbReference type="EMBL" id="JAKHSK010000002">
    <property type="protein sequence ID" value="MCL6217033.1"/>
    <property type="molecule type" value="Genomic_DNA"/>
</dbReference>
<dbReference type="Gene3D" id="3.20.20.80">
    <property type="entry name" value="Glycosidases"/>
    <property type="match status" value="1"/>
</dbReference>
<organism evidence="3 4">
    <name type="scientific">Zunongwangia pacifica</name>
    <dbReference type="NCBI Taxonomy" id="2911062"/>
    <lineage>
        <taxon>Bacteria</taxon>
        <taxon>Pseudomonadati</taxon>
        <taxon>Bacteroidota</taxon>
        <taxon>Flavobacteriia</taxon>
        <taxon>Flavobacteriales</taxon>
        <taxon>Flavobacteriaceae</taxon>
        <taxon>Zunongwangia</taxon>
    </lineage>
</organism>
<dbReference type="InterPro" id="IPR013780">
    <property type="entry name" value="Glyco_hydro_b"/>
</dbReference>
<evidence type="ECO:0000259" key="2">
    <source>
        <dbReference type="SMART" id="SM00642"/>
    </source>
</evidence>
<dbReference type="InterPro" id="IPR006047">
    <property type="entry name" value="GH13_cat_dom"/>
</dbReference>
<protein>
    <recommendedName>
        <fullName evidence="2">Glycosyl hydrolase family 13 catalytic domain-containing protein</fullName>
    </recommendedName>
</protein>
<dbReference type="SUPFAM" id="SSF51011">
    <property type="entry name" value="Glycosyl hydrolase domain"/>
    <property type="match status" value="1"/>
</dbReference>